<evidence type="ECO:0000256" key="1">
    <source>
        <dbReference type="SAM" id="Phobius"/>
    </source>
</evidence>
<evidence type="ECO:0000313" key="3">
    <source>
        <dbReference type="Proteomes" id="UP000722336"/>
    </source>
</evidence>
<dbReference type="EMBL" id="JAGSPA010000003">
    <property type="protein sequence ID" value="MBV7257318.1"/>
    <property type="molecule type" value="Genomic_DNA"/>
</dbReference>
<keyword evidence="3" id="KW-1185">Reference proteome</keyword>
<evidence type="ECO:0000313" key="2">
    <source>
        <dbReference type="EMBL" id="MBV7257318.1"/>
    </source>
</evidence>
<name>A0ABS6SFX2_9SPHN</name>
<dbReference type="RefSeq" id="WP_218446137.1">
    <property type="nucleotide sequence ID" value="NZ_JAGSPA010000003.1"/>
</dbReference>
<feature type="transmembrane region" description="Helical" evidence="1">
    <location>
        <begin position="79"/>
        <end position="101"/>
    </location>
</feature>
<organism evidence="2 3">
    <name type="scientific">Pacificimonas pallii</name>
    <dbReference type="NCBI Taxonomy" id="2827236"/>
    <lineage>
        <taxon>Bacteria</taxon>
        <taxon>Pseudomonadati</taxon>
        <taxon>Pseudomonadota</taxon>
        <taxon>Alphaproteobacteria</taxon>
        <taxon>Sphingomonadales</taxon>
        <taxon>Sphingosinicellaceae</taxon>
        <taxon>Pacificimonas</taxon>
    </lineage>
</organism>
<feature type="transmembrane region" description="Helical" evidence="1">
    <location>
        <begin position="54"/>
        <end position="73"/>
    </location>
</feature>
<comment type="caution">
    <text evidence="2">The sequence shown here is derived from an EMBL/GenBank/DDBJ whole genome shotgun (WGS) entry which is preliminary data.</text>
</comment>
<keyword evidence="1" id="KW-0472">Membrane</keyword>
<keyword evidence="1" id="KW-0812">Transmembrane</keyword>
<proteinExistence type="predicted"/>
<keyword evidence="1" id="KW-1133">Transmembrane helix</keyword>
<dbReference type="Pfam" id="PF06170">
    <property type="entry name" value="DUF983"/>
    <property type="match status" value="1"/>
</dbReference>
<dbReference type="Proteomes" id="UP000722336">
    <property type="component" value="Unassembled WGS sequence"/>
</dbReference>
<sequence length="121" mass="13048">MTDKPDVDLPAALTGKCPRCGEGKLFRTLTGFAPECEHCGLDFERFNVGDGASVFLILILNTIGMVGVLLVHFKLGLPLWLNLAGWGVILVGLTILGLRAAKGLLLALEYKNDARVGERKI</sequence>
<dbReference type="InterPro" id="IPR009325">
    <property type="entry name" value="DUF983"/>
</dbReference>
<gene>
    <name evidence="2" type="ORF">KCG44_11035</name>
</gene>
<reference evidence="2 3" key="1">
    <citation type="submission" date="2021-04" db="EMBL/GenBank/DDBJ databases">
        <authorList>
            <person name="Pira H."/>
            <person name="Risdian C."/>
            <person name="Wink J."/>
        </authorList>
    </citation>
    <scope>NUCLEOTIDE SEQUENCE [LARGE SCALE GENOMIC DNA]</scope>
    <source>
        <strain evidence="2 3">WHA3</strain>
    </source>
</reference>
<accession>A0ABS6SFX2</accession>
<protein>
    <submittedName>
        <fullName evidence="2">DUF983 domain-containing protein</fullName>
    </submittedName>
</protein>